<organism evidence="4 5">
    <name type="scientific">Mucilaginibacter lappiensis</name>
    <dbReference type="NCBI Taxonomy" id="354630"/>
    <lineage>
        <taxon>Bacteria</taxon>
        <taxon>Pseudomonadati</taxon>
        <taxon>Bacteroidota</taxon>
        <taxon>Sphingobacteriia</taxon>
        <taxon>Sphingobacteriales</taxon>
        <taxon>Sphingobacteriaceae</taxon>
        <taxon>Mucilaginibacter</taxon>
    </lineage>
</organism>
<feature type="signal peptide" evidence="2">
    <location>
        <begin position="1"/>
        <end position="19"/>
    </location>
</feature>
<dbReference type="AlphaFoldDB" id="A0A841JMI8"/>
<feature type="region of interest" description="Disordered" evidence="1">
    <location>
        <begin position="930"/>
        <end position="950"/>
    </location>
</feature>
<dbReference type="RefSeq" id="WP_183589957.1">
    <property type="nucleotide sequence ID" value="NZ_JACHCA010000025.1"/>
</dbReference>
<keyword evidence="2" id="KW-0732">Signal</keyword>
<evidence type="ECO:0000313" key="5">
    <source>
        <dbReference type="Proteomes" id="UP000548326"/>
    </source>
</evidence>
<feature type="region of interest" description="Disordered" evidence="1">
    <location>
        <begin position="295"/>
        <end position="325"/>
    </location>
</feature>
<proteinExistence type="predicted"/>
<evidence type="ECO:0000313" key="4">
    <source>
        <dbReference type="EMBL" id="MBB6131482.1"/>
    </source>
</evidence>
<dbReference type="InterPro" id="IPR008969">
    <property type="entry name" value="CarboxyPept-like_regulatory"/>
</dbReference>
<feature type="compositionally biased region" description="Low complexity" evidence="1">
    <location>
        <begin position="311"/>
        <end position="325"/>
    </location>
</feature>
<feature type="domain" description="Outer membrane protein beta-barrel" evidence="3">
    <location>
        <begin position="455"/>
        <end position="920"/>
    </location>
</feature>
<sequence length="950" mass="105655">MKQIYVAALLLFFSLQLLGQQTSVKTSASIPLSHQVSGFVQDSTGTAIFGATVKLKSAKDSILTTTDKEGVFIFNNVKMAEFVVTISEIGYTSTVRKYLNNDQTRKIVLEPITLRDQFYQLKQVTVNGKPTIVYKTDTVEYRASDYKVAAYATVDELLKKMEGIEVGRDGSLTHQGESVTRAKLNGREFGGGNVAQAIQNLPASIVDKIQIVDDYGDQAARTGIKDGNPTKTLNITTRADKSIGTIVGIVSQEGNNGRYNEQLSIQNINANRVINLIGNIGSKVNGVATSTSTTAPFNPGKGNNASTGIVPPTSGTSIPGTTKSGSPNFSYTDNWGSKLVATGSYTYNFNNTNSISDSYGQTNSSNGASNFNNKSTVKNDSKGHAVKFQLEYTIDKANYLQINPTYDQSTSAINGTTFTNNLNYFTTGFEHQAVNLISNNPTTGYDYGLTALFVHTFKKPKRNFSLQVGFTQTDNKINGDKNADYRYYADTTLNQLVKDSLSHLLTFKTSNSKVYRTVLTYVEPLGTYSQLEFTGQIRKAIYDNRAISDTVLADGQLQELKRLENIYNFSFTETRATIDYRYTSKKSSLSLGATIVPTIISGKQIDNNTSNNVSTSRSDFRVIPVFRYSYSWSSTERFQITYSGINNEPNFQQIQPFADRSDPNNVIVGNPNLKPTFTHSITAIYNKYFPNDKFNISFNLNGRFYDNQVTTNIIQITEPISGSLNKTINEINYVNVNGNKDLTGRYSISKQLNDRSYSLVLNGNVTYSYINAISNNINYQTTVWDFNERFGPRITLDDSKFMINPFIGYETNKASTNSLNALASTIKTIKLAVDGQIYFPHSFQLHYDASKNYISGFTNYNKNPFVINAGIEKRILRSHKLAITFDVFDLLHQNNFIQQSVTPQSTTYTLSNTLSRYFLVGAKLNLQKWGGTPMRDGKPRKRRGDGSFID</sequence>
<dbReference type="Pfam" id="PF13620">
    <property type="entry name" value="CarboxypepD_reg"/>
    <property type="match status" value="1"/>
</dbReference>
<evidence type="ECO:0000259" key="3">
    <source>
        <dbReference type="Pfam" id="PF14905"/>
    </source>
</evidence>
<gene>
    <name evidence="4" type="ORF">HDF22_005633</name>
</gene>
<dbReference type="Gene3D" id="2.60.40.1120">
    <property type="entry name" value="Carboxypeptidase-like, regulatory domain"/>
    <property type="match status" value="1"/>
</dbReference>
<dbReference type="SUPFAM" id="SSF56935">
    <property type="entry name" value="Porins"/>
    <property type="match status" value="1"/>
</dbReference>
<comment type="caution">
    <text evidence="4">The sequence shown here is derived from an EMBL/GenBank/DDBJ whole genome shotgun (WGS) entry which is preliminary data.</text>
</comment>
<dbReference type="SUPFAM" id="SSF49464">
    <property type="entry name" value="Carboxypeptidase regulatory domain-like"/>
    <property type="match status" value="1"/>
</dbReference>
<dbReference type="Pfam" id="PF14905">
    <property type="entry name" value="OMP_b-brl_3"/>
    <property type="match status" value="1"/>
</dbReference>
<accession>A0A841JMI8</accession>
<dbReference type="EMBL" id="JACHCA010000025">
    <property type="protein sequence ID" value="MBB6131482.1"/>
    <property type="molecule type" value="Genomic_DNA"/>
</dbReference>
<feature type="chain" id="PRO_5032772088" description="Outer membrane protein beta-barrel domain-containing protein" evidence="2">
    <location>
        <begin position="20"/>
        <end position="950"/>
    </location>
</feature>
<dbReference type="InterPro" id="IPR041700">
    <property type="entry name" value="OMP_b-brl_3"/>
</dbReference>
<dbReference type="Proteomes" id="UP000548326">
    <property type="component" value="Unassembled WGS sequence"/>
</dbReference>
<feature type="compositionally biased region" description="Polar residues" evidence="1">
    <location>
        <begin position="295"/>
        <end position="307"/>
    </location>
</feature>
<name>A0A841JMI8_9SPHI</name>
<protein>
    <recommendedName>
        <fullName evidence="3">Outer membrane protein beta-barrel domain-containing protein</fullName>
    </recommendedName>
</protein>
<reference evidence="4 5" key="1">
    <citation type="submission" date="2020-08" db="EMBL/GenBank/DDBJ databases">
        <title>Genomic Encyclopedia of Type Strains, Phase IV (KMG-V): Genome sequencing to study the core and pangenomes of soil and plant-associated prokaryotes.</title>
        <authorList>
            <person name="Whitman W."/>
        </authorList>
    </citation>
    <scope>NUCLEOTIDE SEQUENCE [LARGE SCALE GENOMIC DNA]</scope>
    <source>
        <strain evidence="4 5">MP601</strain>
    </source>
</reference>
<evidence type="ECO:0000256" key="1">
    <source>
        <dbReference type="SAM" id="MobiDB-lite"/>
    </source>
</evidence>
<evidence type="ECO:0000256" key="2">
    <source>
        <dbReference type="SAM" id="SignalP"/>
    </source>
</evidence>